<dbReference type="PANTHER" id="PTHR32071:SF117">
    <property type="entry name" value="PTS-DEPENDENT DIHYDROXYACETONE KINASE OPERON REGULATORY PROTEIN-RELATED"/>
    <property type="match status" value="1"/>
</dbReference>
<dbReference type="InterPro" id="IPR025662">
    <property type="entry name" value="Sigma_54_int_dom_ATP-bd_1"/>
</dbReference>
<dbReference type="GO" id="GO:0005524">
    <property type="term" value="F:ATP binding"/>
    <property type="evidence" value="ECO:0007669"/>
    <property type="project" value="UniProtKB-KW"/>
</dbReference>
<dbReference type="EMBL" id="SHKW01000007">
    <property type="protein sequence ID" value="RZU29777.1"/>
    <property type="molecule type" value="Genomic_DNA"/>
</dbReference>
<keyword evidence="10" id="KW-1185">Reference proteome</keyword>
<dbReference type="GO" id="GO:0003677">
    <property type="term" value="F:DNA binding"/>
    <property type="evidence" value="ECO:0007669"/>
    <property type="project" value="UniProtKB-KW"/>
</dbReference>
<feature type="domain" description="Sigma-54 factor interaction" evidence="7">
    <location>
        <begin position="382"/>
        <end position="611"/>
    </location>
</feature>
<proteinExistence type="predicted"/>
<dbReference type="InterPro" id="IPR027417">
    <property type="entry name" value="P-loop_NTPase"/>
</dbReference>
<keyword evidence="5" id="KW-0010">Activator</keyword>
<evidence type="ECO:0000256" key="5">
    <source>
        <dbReference type="ARBA" id="ARBA00023159"/>
    </source>
</evidence>
<dbReference type="InterPro" id="IPR029016">
    <property type="entry name" value="GAF-like_dom_sf"/>
</dbReference>
<dbReference type="InterPro" id="IPR003018">
    <property type="entry name" value="GAF"/>
</dbReference>
<accession>A0A4Q7XZC1</accession>
<keyword evidence="3" id="KW-0805">Transcription regulation</keyword>
<dbReference type="PROSITE" id="PS50112">
    <property type="entry name" value="PAS"/>
    <property type="match status" value="1"/>
</dbReference>
<dbReference type="AlphaFoldDB" id="A0A4Q7XZC1"/>
<dbReference type="SMART" id="SM00065">
    <property type="entry name" value="GAF"/>
    <property type="match status" value="1"/>
</dbReference>
<dbReference type="SMART" id="SM00382">
    <property type="entry name" value="AAA"/>
    <property type="match status" value="1"/>
</dbReference>
<gene>
    <name evidence="9" type="ORF">BDD14_6395</name>
</gene>
<keyword evidence="2" id="KW-0067">ATP-binding</keyword>
<dbReference type="InterPro" id="IPR058031">
    <property type="entry name" value="AAA_lid_NorR"/>
</dbReference>
<feature type="domain" description="PAS" evidence="8">
    <location>
        <begin position="42"/>
        <end position="108"/>
    </location>
</feature>
<dbReference type="Gene3D" id="3.40.50.300">
    <property type="entry name" value="P-loop containing nucleotide triphosphate hydrolases"/>
    <property type="match status" value="1"/>
</dbReference>
<protein>
    <submittedName>
        <fullName evidence="9">Fis family NifA subfamily transcriptional regulator</fullName>
    </submittedName>
</protein>
<dbReference type="CDD" id="cd00130">
    <property type="entry name" value="PAS"/>
    <property type="match status" value="1"/>
</dbReference>
<organism evidence="9 10">
    <name type="scientific">Edaphobacter modestus</name>
    <dbReference type="NCBI Taxonomy" id="388466"/>
    <lineage>
        <taxon>Bacteria</taxon>
        <taxon>Pseudomonadati</taxon>
        <taxon>Acidobacteriota</taxon>
        <taxon>Terriglobia</taxon>
        <taxon>Terriglobales</taxon>
        <taxon>Acidobacteriaceae</taxon>
        <taxon>Edaphobacter</taxon>
    </lineage>
</organism>
<dbReference type="PROSITE" id="PS00688">
    <property type="entry name" value="SIGMA54_INTERACT_3"/>
    <property type="match status" value="1"/>
</dbReference>
<sequence>MYHTKVKRITTIASSEGGMSSSEPGLPPQIQINTGMGPCALLNEFFEQVPEAIVFVDGRRRVVRANQEFVRMFGYAPEEIIGTLLSSLIVPPDLRDEADQLTASMSQTETVCSESVCVRKGGQRFETHLLEGPLCISGQVAFKYIVFREIADREQIGNAQAEPERDRLEHVFHERDRLRLLLDLNNRVAAHCGLRQVFQAISSELRRLFKCECVGLALPDASDETLRQHLIDFPEGKGHFKEGTIFPVEGSAAGLAYRRTKAVVLNSFSEVKANWNSEAFRTFSTIVQKEGTESGCFLPLMSEGRALGVLQLISRREYAFAGQDVEFLDQVANQIAITLKNALKYDEVTAANSRLAEAEERSRNESLALREQIERTSMFEDIVGSSPALRSVLSQVGKVAPSDSTVLILGETGTGKELIARAIHKRSMRAKRAFIAVNCSAIPPSLIASELFGHEKGAFTGATQRRLGRFEAADGGTIFLDEVGDVPPEIQVALLRVLQEREIERVGSDKPIPVQLRVVAATHRDLNQLVAEGKFRQDLLYRLNVVPINVPSLRERTEDIPLLVEYFVDRYGKKSGKKFKTIDRETLKLFQEYNWPGNIRELQNVIERAVILSEEDTFLVDETWLKREQPEVAGPTGALNGALLKQEKEMIEAALADSCGCISGPMGAATKLKLPRATLEAKIKRLGIDKYRFKVQPSK</sequence>
<dbReference type="OrthoDB" id="9804019at2"/>
<dbReference type="PROSITE" id="PS00675">
    <property type="entry name" value="SIGMA54_INTERACT_1"/>
    <property type="match status" value="1"/>
</dbReference>
<dbReference type="GO" id="GO:0006355">
    <property type="term" value="P:regulation of DNA-templated transcription"/>
    <property type="evidence" value="ECO:0007669"/>
    <property type="project" value="InterPro"/>
</dbReference>
<dbReference type="PANTHER" id="PTHR32071">
    <property type="entry name" value="TRANSCRIPTIONAL REGULATORY PROTEIN"/>
    <property type="match status" value="1"/>
</dbReference>
<dbReference type="InterPro" id="IPR002078">
    <property type="entry name" value="Sigma_54_int"/>
</dbReference>
<evidence type="ECO:0000256" key="1">
    <source>
        <dbReference type="ARBA" id="ARBA00022741"/>
    </source>
</evidence>
<dbReference type="Pfam" id="PF01590">
    <property type="entry name" value="GAF"/>
    <property type="match status" value="1"/>
</dbReference>
<dbReference type="Gene3D" id="1.10.8.60">
    <property type="match status" value="1"/>
</dbReference>
<dbReference type="SUPFAM" id="SSF55785">
    <property type="entry name" value="PYP-like sensor domain (PAS domain)"/>
    <property type="match status" value="1"/>
</dbReference>
<dbReference type="InterPro" id="IPR035965">
    <property type="entry name" value="PAS-like_dom_sf"/>
</dbReference>
<keyword evidence="4" id="KW-0238">DNA-binding</keyword>
<dbReference type="CDD" id="cd00009">
    <property type="entry name" value="AAA"/>
    <property type="match status" value="1"/>
</dbReference>
<evidence type="ECO:0000313" key="9">
    <source>
        <dbReference type="EMBL" id="RZU29777.1"/>
    </source>
</evidence>
<dbReference type="NCBIfam" id="TIGR00229">
    <property type="entry name" value="sensory_box"/>
    <property type="match status" value="1"/>
</dbReference>
<evidence type="ECO:0000256" key="3">
    <source>
        <dbReference type="ARBA" id="ARBA00023015"/>
    </source>
</evidence>
<dbReference type="Proteomes" id="UP000292958">
    <property type="component" value="Unassembled WGS sequence"/>
</dbReference>
<evidence type="ECO:0000256" key="6">
    <source>
        <dbReference type="ARBA" id="ARBA00023163"/>
    </source>
</evidence>
<comment type="caution">
    <text evidence="9">The sequence shown here is derived from an EMBL/GenBank/DDBJ whole genome shotgun (WGS) entry which is preliminary data.</text>
</comment>
<dbReference type="SMART" id="SM00091">
    <property type="entry name" value="PAS"/>
    <property type="match status" value="1"/>
</dbReference>
<evidence type="ECO:0000259" key="8">
    <source>
        <dbReference type="PROSITE" id="PS50112"/>
    </source>
</evidence>
<dbReference type="Gene3D" id="3.30.450.20">
    <property type="entry name" value="PAS domain"/>
    <property type="match status" value="1"/>
</dbReference>
<dbReference type="Gene3D" id="1.10.10.60">
    <property type="entry name" value="Homeodomain-like"/>
    <property type="match status" value="1"/>
</dbReference>
<dbReference type="InterPro" id="IPR003593">
    <property type="entry name" value="AAA+_ATPase"/>
</dbReference>
<dbReference type="FunFam" id="3.40.50.300:FF:000006">
    <property type="entry name" value="DNA-binding transcriptional regulator NtrC"/>
    <property type="match status" value="1"/>
</dbReference>
<evidence type="ECO:0000259" key="7">
    <source>
        <dbReference type="PROSITE" id="PS50045"/>
    </source>
</evidence>
<dbReference type="InterPro" id="IPR025944">
    <property type="entry name" value="Sigma_54_int_dom_CS"/>
</dbReference>
<dbReference type="Pfam" id="PF00989">
    <property type="entry name" value="PAS"/>
    <property type="match status" value="1"/>
</dbReference>
<evidence type="ECO:0000313" key="10">
    <source>
        <dbReference type="Proteomes" id="UP000292958"/>
    </source>
</evidence>
<dbReference type="Pfam" id="PF25601">
    <property type="entry name" value="AAA_lid_14"/>
    <property type="match status" value="1"/>
</dbReference>
<dbReference type="SUPFAM" id="SSF52540">
    <property type="entry name" value="P-loop containing nucleoside triphosphate hydrolases"/>
    <property type="match status" value="1"/>
</dbReference>
<dbReference type="PROSITE" id="PS50045">
    <property type="entry name" value="SIGMA54_INTERACT_4"/>
    <property type="match status" value="1"/>
</dbReference>
<evidence type="ECO:0000256" key="2">
    <source>
        <dbReference type="ARBA" id="ARBA00022840"/>
    </source>
</evidence>
<dbReference type="SUPFAM" id="SSF55781">
    <property type="entry name" value="GAF domain-like"/>
    <property type="match status" value="1"/>
</dbReference>
<keyword evidence="6" id="KW-0804">Transcription</keyword>
<keyword evidence="1" id="KW-0547">Nucleotide-binding</keyword>
<reference evidence="9 10" key="1">
    <citation type="submission" date="2019-02" db="EMBL/GenBank/DDBJ databases">
        <title>Genomic Encyclopedia of Archaeal and Bacterial Type Strains, Phase II (KMG-II): from individual species to whole genera.</title>
        <authorList>
            <person name="Goeker M."/>
        </authorList>
    </citation>
    <scope>NUCLEOTIDE SEQUENCE [LARGE SCALE GENOMIC DNA]</scope>
    <source>
        <strain evidence="9 10">DSM 18101</strain>
    </source>
</reference>
<evidence type="ECO:0000256" key="4">
    <source>
        <dbReference type="ARBA" id="ARBA00023125"/>
    </source>
</evidence>
<dbReference type="Pfam" id="PF00158">
    <property type="entry name" value="Sigma54_activat"/>
    <property type="match status" value="1"/>
</dbReference>
<dbReference type="InterPro" id="IPR000014">
    <property type="entry name" value="PAS"/>
</dbReference>
<dbReference type="PROSITE" id="PS00676">
    <property type="entry name" value="SIGMA54_INTERACT_2"/>
    <property type="match status" value="1"/>
</dbReference>
<dbReference type="InterPro" id="IPR013767">
    <property type="entry name" value="PAS_fold"/>
</dbReference>
<dbReference type="InterPro" id="IPR025943">
    <property type="entry name" value="Sigma_54_int_dom_ATP-bd_2"/>
</dbReference>
<dbReference type="Gene3D" id="3.30.450.40">
    <property type="match status" value="1"/>
</dbReference>
<name>A0A4Q7XZC1_9BACT</name>